<dbReference type="EMBL" id="JBICBT010001039">
    <property type="protein sequence ID" value="KAL3086496.1"/>
    <property type="molecule type" value="Genomic_DNA"/>
</dbReference>
<dbReference type="Proteomes" id="UP001620626">
    <property type="component" value="Unassembled WGS sequence"/>
</dbReference>
<sequence length="101" mass="11585">MFRFDAKNEKEEFASVNCPVEVLMLKHELEDFANCCLSYIDKNADALLKSEAFLQIDQRTLCEIIGRDELQIHEEISIWKARIASNAWPGTFQNTFSAGLN</sequence>
<dbReference type="AlphaFoldDB" id="A0ABD2J7C2"/>
<comment type="caution">
    <text evidence="2">The sequence shown here is derived from an EMBL/GenBank/DDBJ whole genome shotgun (WGS) entry which is preliminary data.</text>
</comment>
<evidence type="ECO:0000313" key="2">
    <source>
        <dbReference type="EMBL" id="KAL3086496.1"/>
    </source>
</evidence>
<keyword evidence="3" id="KW-1185">Reference proteome</keyword>
<proteinExistence type="predicted"/>
<dbReference type="InterPro" id="IPR011705">
    <property type="entry name" value="BACK"/>
</dbReference>
<organism evidence="2 3">
    <name type="scientific">Heterodera trifolii</name>
    <dbReference type="NCBI Taxonomy" id="157864"/>
    <lineage>
        <taxon>Eukaryota</taxon>
        <taxon>Metazoa</taxon>
        <taxon>Ecdysozoa</taxon>
        <taxon>Nematoda</taxon>
        <taxon>Chromadorea</taxon>
        <taxon>Rhabditida</taxon>
        <taxon>Tylenchina</taxon>
        <taxon>Tylenchomorpha</taxon>
        <taxon>Tylenchoidea</taxon>
        <taxon>Heteroderidae</taxon>
        <taxon>Heteroderinae</taxon>
        <taxon>Heterodera</taxon>
    </lineage>
</organism>
<reference evidence="2 3" key="1">
    <citation type="submission" date="2024-10" db="EMBL/GenBank/DDBJ databases">
        <authorList>
            <person name="Kim D."/>
        </authorList>
    </citation>
    <scope>NUCLEOTIDE SEQUENCE [LARGE SCALE GENOMIC DNA]</scope>
    <source>
        <strain evidence="2">BH-2024</strain>
    </source>
</reference>
<dbReference type="Gene3D" id="1.25.40.420">
    <property type="match status" value="1"/>
</dbReference>
<evidence type="ECO:0000313" key="3">
    <source>
        <dbReference type="Proteomes" id="UP001620626"/>
    </source>
</evidence>
<gene>
    <name evidence="2" type="ORF">niasHT_033799</name>
</gene>
<protein>
    <recommendedName>
        <fullName evidence="1">BACK domain-containing protein</fullName>
    </recommendedName>
</protein>
<accession>A0ABD2J7C2</accession>
<dbReference type="Pfam" id="PF07707">
    <property type="entry name" value="BACK"/>
    <property type="match status" value="1"/>
</dbReference>
<name>A0ABD2J7C2_9BILA</name>
<feature type="domain" description="BACK" evidence="1">
    <location>
        <begin position="26"/>
        <end position="81"/>
    </location>
</feature>
<evidence type="ECO:0000259" key="1">
    <source>
        <dbReference type="Pfam" id="PF07707"/>
    </source>
</evidence>